<accession>A0A6A5U0E1</accession>
<gene>
    <name evidence="2" type="ORF">CC80DRAFT_28761</name>
</gene>
<evidence type="ECO:0000256" key="1">
    <source>
        <dbReference type="SAM" id="Phobius"/>
    </source>
</evidence>
<dbReference type="Proteomes" id="UP000800035">
    <property type="component" value="Unassembled WGS sequence"/>
</dbReference>
<evidence type="ECO:0000313" key="2">
    <source>
        <dbReference type="EMBL" id="KAF1958325.1"/>
    </source>
</evidence>
<organism evidence="2 3">
    <name type="scientific">Byssothecium circinans</name>
    <dbReference type="NCBI Taxonomy" id="147558"/>
    <lineage>
        <taxon>Eukaryota</taxon>
        <taxon>Fungi</taxon>
        <taxon>Dikarya</taxon>
        <taxon>Ascomycota</taxon>
        <taxon>Pezizomycotina</taxon>
        <taxon>Dothideomycetes</taxon>
        <taxon>Pleosporomycetidae</taxon>
        <taxon>Pleosporales</taxon>
        <taxon>Massarineae</taxon>
        <taxon>Massarinaceae</taxon>
        <taxon>Byssothecium</taxon>
    </lineage>
</organism>
<feature type="transmembrane region" description="Helical" evidence="1">
    <location>
        <begin position="41"/>
        <end position="61"/>
    </location>
</feature>
<keyword evidence="3" id="KW-1185">Reference proteome</keyword>
<keyword evidence="1" id="KW-0472">Membrane</keyword>
<name>A0A6A5U0E1_9PLEO</name>
<dbReference type="AlphaFoldDB" id="A0A6A5U0E1"/>
<keyword evidence="1" id="KW-1133">Transmembrane helix</keyword>
<sequence length="141" mass="15084">MINEREGRRVMRATGRRATAGGRVVGDVRDADAGSRQQADVGAFGLWYSVLVLLVLALSVCGSRRGKGRDKDSAGTPQEPPIASIAYWRSAGPMIRNSLLSMSFCASRQSTISPRMHQTSRAFLPLLSIVTCPVSASATGF</sequence>
<protein>
    <submittedName>
        <fullName evidence="2">Uncharacterized protein</fullName>
    </submittedName>
</protein>
<keyword evidence="1" id="KW-0812">Transmembrane</keyword>
<reference evidence="2" key="1">
    <citation type="journal article" date="2020" name="Stud. Mycol.">
        <title>101 Dothideomycetes genomes: a test case for predicting lifestyles and emergence of pathogens.</title>
        <authorList>
            <person name="Haridas S."/>
            <person name="Albert R."/>
            <person name="Binder M."/>
            <person name="Bloem J."/>
            <person name="Labutti K."/>
            <person name="Salamov A."/>
            <person name="Andreopoulos B."/>
            <person name="Baker S."/>
            <person name="Barry K."/>
            <person name="Bills G."/>
            <person name="Bluhm B."/>
            <person name="Cannon C."/>
            <person name="Castanera R."/>
            <person name="Culley D."/>
            <person name="Daum C."/>
            <person name="Ezra D."/>
            <person name="Gonzalez J."/>
            <person name="Henrissat B."/>
            <person name="Kuo A."/>
            <person name="Liang C."/>
            <person name="Lipzen A."/>
            <person name="Lutzoni F."/>
            <person name="Magnuson J."/>
            <person name="Mondo S."/>
            <person name="Nolan M."/>
            <person name="Ohm R."/>
            <person name="Pangilinan J."/>
            <person name="Park H.-J."/>
            <person name="Ramirez L."/>
            <person name="Alfaro M."/>
            <person name="Sun H."/>
            <person name="Tritt A."/>
            <person name="Yoshinaga Y."/>
            <person name="Zwiers L.-H."/>
            <person name="Turgeon B."/>
            <person name="Goodwin S."/>
            <person name="Spatafora J."/>
            <person name="Crous P."/>
            <person name="Grigoriev I."/>
        </authorList>
    </citation>
    <scope>NUCLEOTIDE SEQUENCE</scope>
    <source>
        <strain evidence="2">CBS 675.92</strain>
    </source>
</reference>
<evidence type="ECO:0000313" key="3">
    <source>
        <dbReference type="Proteomes" id="UP000800035"/>
    </source>
</evidence>
<dbReference type="EMBL" id="ML976987">
    <property type="protein sequence ID" value="KAF1958325.1"/>
    <property type="molecule type" value="Genomic_DNA"/>
</dbReference>
<proteinExistence type="predicted"/>